<dbReference type="InterPro" id="IPR052509">
    <property type="entry name" value="Metal_resp_DNA-bind_regulator"/>
</dbReference>
<evidence type="ECO:0000313" key="3">
    <source>
        <dbReference type="Proteomes" id="UP000614811"/>
    </source>
</evidence>
<dbReference type="AlphaFoldDB" id="A0A918VF02"/>
<dbReference type="EMBL" id="BMXA01000001">
    <property type="protein sequence ID" value="GGZ95982.1"/>
    <property type="molecule type" value="Genomic_DNA"/>
</dbReference>
<comment type="caution">
    <text evidence="2">The sequence shown here is derived from an EMBL/GenBank/DDBJ whole genome shotgun (WGS) entry which is preliminary data.</text>
</comment>
<dbReference type="SUPFAM" id="SSF46785">
    <property type="entry name" value="Winged helix' DNA-binding domain"/>
    <property type="match status" value="1"/>
</dbReference>
<organism evidence="2 3">
    <name type="scientific">Arenicella chitinivorans</name>
    <dbReference type="NCBI Taxonomy" id="1329800"/>
    <lineage>
        <taxon>Bacteria</taxon>
        <taxon>Pseudomonadati</taxon>
        <taxon>Pseudomonadota</taxon>
        <taxon>Gammaproteobacteria</taxon>
        <taxon>Arenicellales</taxon>
        <taxon>Arenicellaceae</taxon>
        <taxon>Arenicella</taxon>
    </lineage>
</organism>
<sequence length="115" mass="13227">MADKKLDGKWDAQFRKGALDLAVLACLKQQRMYGLQLLNHLHKYESLLIPEGTLYPLLDRLTREGLVTASWVQDGDKRPRKYFELTAIGNEKLVLLAARWRETVADIESLLQQSM</sequence>
<reference evidence="2" key="2">
    <citation type="submission" date="2020-09" db="EMBL/GenBank/DDBJ databases">
        <authorList>
            <person name="Sun Q."/>
            <person name="Kim S."/>
        </authorList>
    </citation>
    <scope>NUCLEOTIDE SEQUENCE</scope>
    <source>
        <strain evidence="2">KCTC 12711</strain>
    </source>
</reference>
<protein>
    <submittedName>
        <fullName evidence="2">PadR family transcriptional regulator</fullName>
    </submittedName>
</protein>
<proteinExistence type="predicted"/>
<keyword evidence="3" id="KW-1185">Reference proteome</keyword>
<dbReference type="InterPro" id="IPR036388">
    <property type="entry name" value="WH-like_DNA-bd_sf"/>
</dbReference>
<dbReference type="InterPro" id="IPR036390">
    <property type="entry name" value="WH_DNA-bd_sf"/>
</dbReference>
<accession>A0A918VF02</accession>
<reference evidence="2" key="1">
    <citation type="journal article" date="2014" name="Int. J. Syst. Evol. Microbiol.">
        <title>Complete genome sequence of Corynebacterium casei LMG S-19264T (=DSM 44701T), isolated from a smear-ripened cheese.</title>
        <authorList>
            <consortium name="US DOE Joint Genome Institute (JGI-PGF)"/>
            <person name="Walter F."/>
            <person name="Albersmeier A."/>
            <person name="Kalinowski J."/>
            <person name="Ruckert C."/>
        </authorList>
    </citation>
    <scope>NUCLEOTIDE SEQUENCE</scope>
    <source>
        <strain evidence="2">KCTC 12711</strain>
    </source>
</reference>
<dbReference type="InterPro" id="IPR005149">
    <property type="entry name" value="Tscrpt_reg_PadR_N"/>
</dbReference>
<dbReference type="Pfam" id="PF03551">
    <property type="entry name" value="PadR"/>
    <property type="match status" value="1"/>
</dbReference>
<dbReference type="RefSeq" id="WP_189397973.1">
    <property type="nucleotide sequence ID" value="NZ_BMXA01000001.1"/>
</dbReference>
<name>A0A918VF02_9GAMM</name>
<dbReference type="Proteomes" id="UP000614811">
    <property type="component" value="Unassembled WGS sequence"/>
</dbReference>
<evidence type="ECO:0000259" key="1">
    <source>
        <dbReference type="Pfam" id="PF03551"/>
    </source>
</evidence>
<feature type="domain" description="Transcription regulator PadR N-terminal" evidence="1">
    <location>
        <begin position="23"/>
        <end position="93"/>
    </location>
</feature>
<dbReference type="Gene3D" id="1.10.10.10">
    <property type="entry name" value="Winged helix-like DNA-binding domain superfamily/Winged helix DNA-binding domain"/>
    <property type="match status" value="1"/>
</dbReference>
<gene>
    <name evidence="2" type="ORF">GCM10008090_00200</name>
</gene>
<evidence type="ECO:0000313" key="2">
    <source>
        <dbReference type="EMBL" id="GGZ95982.1"/>
    </source>
</evidence>
<dbReference type="PANTHER" id="PTHR33169">
    <property type="entry name" value="PADR-FAMILY TRANSCRIPTIONAL REGULATOR"/>
    <property type="match status" value="1"/>
</dbReference>
<dbReference type="PANTHER" id="PTHR33169:SF14">
    <property type="entry name" value="TRANSCRIPTIONAL REGULATOR RV3488"/>
    <property type="match status" value="1"/>
</dbReference>